<evidence type="ECO:0000256" key="2">
    <source>
        <dbReference type="ARBA" id="ARBA00004987"/>
    </source>
</evidence>
<comment type="pathway">
    <text evidence="2 10">Glycan metabolism; cellulose degradation.</text>
</comment>
<dbReference type="Pfam" id="PF00933">
    <property type="entry name" value="Glyco_hydro_3"/>
    <property type="match status" value="2"/>
</dbReference>
<evidence type="ECO:0000256" key="3">
    <source>
        <dbReference type="ARBA" id="ARBA00005336"/>
    </source>
</evidence>
<dbReference type="STRING" id="1280837.A0A316V4C5"/>
<dbReference type="UniPathway" id="UPA00696"/>
<keyword evidence="6" id="KW-0136">Cellulose degradation</keyword>
<dbReference type="PANTHER" id="PTHR42715">
    <property type="entry name" value="BETA-GLUCOSIDASE"/>
    <property type="match status" value="1"/>
</dbReference>
<dbReference type="InterPro" id="IPR002772">
    <property type="entry name" value="Glyco_hydro_3_C"/>
</dbReference>
<evidence type="ECO:0000256" key="8">
    <source>
        <dbReference type="ARBA" id="ARBA00023295"/>
    </source>
</evidence>
<dbReference type="SMART" id="SM01217">
    <property type="entry name" value="Fn3_like"/>
    <property type="match status" value="1"/>
</dbReference>
<evidence type="ECO:0000256" key="6">
    <source>
        <dbReference type="ARBA" id="ARBA00023001"/>
    </source>
</evidence>
<evidence type="ECO:0000256" key="1">
    <source>
        <dbReference type="ARBA" id="ARBA00000448"/>
    </source>
</evidence>
<dbReference type="OrthoDB" id="416222at2759"/>
<keyword evidence="5 10" id="KW-0378">Hydrolase</keyword>
<evidence type="ECO:0000313" key="13">
    <source>
        <dbReference type="Proteomes" id="UP000245771"/>
    </source>
</evidence>
<dbReference type="RefSeq" id="XP_025352160.1">
    <property type="nucleotide sequence ID" value="XM_025497472.1"/>
</dbReference>
<dbReference type="AlphaFoldDB" id="A0A316V4C5"/>
<dbReference type="Gene3D" id="2.60.40.10">
    <property type="entry name" value="Immunoglobulins"/>
    <property type="match status" value="1"/>
</dbReference>
<dbReference type="InterPro" id="IPR019800">
    <property type="entry name" value="Glyco_hydro_3_AS"/>
</dbReference>
<dbReference type="InterPro" id="IPR013783">
    <property type="entry name" value="Ig-like_fold"/>
</dbReference>
<dbReference type="Proteomes" id="UP000245771">
    <property type="component" value="Unassembled WGS sequence"/>
</dbReference>
<dbReference type="SUPFAM" id="SSF52279">
    <property type="entry name" value="Beta-D-glucan exohydrolase, C-terminal domain"/>
    <property type="match status" value="1"/>
</dbReference>
<comment type="similarity">
    <text evidence="3 10">Belongs to the glycosyl hydrolase 3 family.</text>
</comment>
<dbReference type="InParanoid" id="A0A316V4C5"/>
<evidence type="ECO:0000313" key="12">
    <source>
        <dbReference type="EMBL" id="PWN31858.1"/>
    </source>
</evidence>
<evidence type="ECO:0000256" key="4">
    <source>
        <dbReference type="ARBA" id="ARBA00012744"/>
    </source>
</evidence>
<dbReference type="InterPro" id="IPR026891">
    <property type="entry name" value="Fn3-like"/>
</dbReference>
<dbReference type="InterPro" id="IPR017853">
    <property type="entry name" value="GH"/>
</dbReference>
<dbReference type="InterPro" id="IPR036881">
    <property type="entry name" value="Glyco_hydro_3_C_sf"/>
</dbReference>
<keyword evidence="8 10" id="KW-0326">Glycosidase</keyword>
<keyword evidence="9 10" id="KW-0624">Polysaccharide degradation</keyword>
<evidence type="ECO:0000256" key="9">
    <source>
        <dbReference type="ARBA" id="ARBA00023326"/>
    </source>
</evidence>
<dbReference type="GeneID" id="37019253"/>
<accession>A0A316V4C5</accession>
<dbReference type="Pfam" id="PF01915">
    <property type="entry name" value="Glyco_hydro_3_C"/>
    <property type="match status" value="1"/>
</dbReference>
<gene>
    <name evidence="12" type="ORF">FA14DRAFT_151369</name>
</gene>
<feature type="domain" description="Fibronectin type III-like" evidence="11">
    <location>
        <begin position="679"/>
        <end position="752"/>
    </location>
</feature>
<evidence type="ECO:0000256" key="7">
    <source>
        <dbReference type="ARBA" id="ARBA00023277"/>
    </source>
</evidence>
<dbReference type="InterPro" id="IPR050288">
    <property type="entry name" value="Cellulose_deg_GH3"/>
</dbReference>
<name>A0A316V4C5_9BASI</name>
<dbReference type="PRINTS" id="PR00133">
    <property type="entry name" value="GLHYDRLASE3"/>
</dbReference>
<dbReference type="Gene3D" id="3.40.50.1700">
    <property type="entry name" value="Glycoside hydrolase family 3 C-terminal domain"/>
    <property type="match status" value="1"/>
</dbReference>
<organism evidence="12 13">
    <name type="scientific">Meira miltonrushii</name>
    <dbReference type="NCBI Taxonomy" id="1280837"/>
    <lineage>
        <taxon>Eukaryota</taxon>
        <taxon>Fungi</taxon>
        <taxon>Dikarya</taxon>
        <taxon>Basidiomycota</taxon>
        <taxon>Ustilaginomycotina</taxon>
        <taxon>Exobasidiomycetes</taxon>
        <taxon>Exobasidiales</taxon>
        <taxon>Brachybasidiaceae</taxon>
        <taxon>Meira</taxon>
    </lineage>
</organism>
<dbReference type="Pfam" id="PF14310">
    <property type="entry name" value="Fn3-like"/>
    <property type="match status" value="1"/>
</dbReference>
<dbReference type="InterPro" id="IPR001764">
    <property type="entry name" value="Glyco_hydro_3_N"/>
</dbReference>
<keyword evidence="13" id="KW-1185">Reference proteome</keyword>
<dbReference type="GO" id="GO:0030245">
    <property type="term" value="P:cellulose catabolic process"/>
    <property type="evidence" value="ECO:0007669"/>
    <property type="project" value="UniProtKB-UniPathway"/>
</dbReference>
<dbReference type="GO" id="GO:0008422">
    <property type="term" value="F:beta-glucosidase activity"/>
    <property type="evidence" value="ECO:0007669"/>
    <property type="project" value="UniProtKB-EC"/>
</dbReference>
<protein>
    <recommendedName>
        <fullName evidence="4 10">beta-glucosidase</fullName>
        <ecNumber evidence="4 10">3.2.1.21</ecNumber>
    </recommendedName>
</protein>
<comment type="catalytic activity">
    <reaction evidence="1 10">
        <text>Hydrolysis of terminal, non-reducing beta-D-glucosyl residues with release of beta-D-glucose.</text>
        <dbReference type="EC" id="3.2.1.21"/>
    </reaction>
</comment>
<evidence type="ECO:0000259" key="11">
    <source>
        <dbReference type="SMART" id="SM01217"/>
    </source>
</evidence>
<dbReference type="EC" id="3.2.1.21" evidence="4 10"/>
<dbReference type="InterPro" id="IPR036962">
    <property type="entry name" value="Glyco_hydro_3_N_sf"/>
</dbReference>
<sequence length="771" mass="83544">MQKRAVTIERTWEKSVKKAQLIVAQSTLAEKANLTGGLGYEVGSRCEGTLGSIPRLGLPELCFQDGPTGVRASDFVTVFPAGLTTAATFNRRLMEQRGKRLAYEFRGKGINVLLGPATGGPLGRSVFQGRNWEGFGLDTYLNGEASYATVKGIQSQGVIATSKHFIAYEQETFRTLYAASSRFQFNPINNTEHAYSANINGTQGCQNEKVLTDILKHELNFQGFVVSDWSAVFDAALGYNAGTDVIMPGGAHGGGKRNLVTGQAMIDAVNAGRIPMERIDDAIQRLLTQYYYHGQDHGYPKTNYKDGWQGTEIYGVIVNEHVNVQTLEAKQVSKQVNEEAITLIFNNRQEDNCGPQKCVEGRKVKGTGLPLNKKARIAVFGSDAGPNPMGINGCQLWLGPGSNFCPGDSVSNGTNAMGWGSGAGFFPYLIDPLAALTESVEQYGGAISSNLNDTDLDGPNGKLIEQTAAWADASLVFVQARSGEDSDRFSLELEANGNALIQKVASISNNTIVIVNTVGAIFMDDWYNNPNISALLFPHLPGQESGNTLAEVLYGNVAPSGKMPYSILSKKDASNYIPIVRDMQPDGTIPIPFDEGVFIDYRLYDKKNVTPLIPFGHGISYTTFNHSDQLSAQPINDGSSYPTEVRHNTSVGGDSTLWKYIVSLSTSITNTGSSVSGKEVSQLYIGFPKSDSLPDIPVRQLVGFEKVGPIQPGETVSVSFKVTQRDMSYWDVVQQRFVMPDGDFTFWSGASSDVNTLKGKVTVTIKNGTMS</sequence>
<evidence type="ECO:0000256" key="10">
    <source>
        <dbReference type="RuleBase" id="RU361161"/>
    </source>
</evidence>
<dbReference type="PROSITE" id="PS00775">
    <property type="entry name" value="GLYCOSYL_HYDROL_F3"/>
    <property type="match status" value="1"/>
</dbReference>
<dbReference type="PANTHER" id="PTHR42715:SF2">
    <property type="entry name" value="BETA-GLUCOSIDASE F-RELATED"/>
    <property type="match status" value="1"/>
</dbReference>
<reference evidence="12 13" key="1">
    <citation type="journal article" date="2018" name="Mol. Biol. Evol.">
        <title>Broad Genomic Sampling Reveals a Smut Pathogenic Ancestry of the Fungal Clade Ustilaginomycotina.</title>
        <authorList>
            <person name="Kijpornyongpan T."/>
            <person name="Mondo S.J."/>
            <person name="Barry K."/>
            <person name="Sandor L."/>
            <person name="Lee J."/>
            <person name="Lipzen A."/>
            <person name="Pangilinan J."/>
            <person name="LaButti K."/>
            <person name="Hainaut M."/>
            <person name="Henrissat B."/>
            <person name="Grigoriev I.V."/>
            <person name="Spatafora J.W."/>
            <person name="Aime M.C."/>
        </authorList>
    </citation>
    <scope>NUCLEOTIDE SEQUENCE [LARGE SCALE GENOMIC DNA]</scope>
    <source>
        <strain evidence="12 13">MCA 3882</strain>
    </source>
</reference>
<dbReference type="EMBL" id="KZ819607">
    <property type="protein sequence ID" value="PWN31858.1"/>
    <property type="molecule type" value="Genomic_DNA"/>
</dbReference>
<proteinExistence type="inferred from homology"/>
<dbReference type="Gene3D" id="3.20.20.300">
    <property type="entry name" value="Glycoside hydrolase, family 3, N-terminal domain"/>
    <property type="match status" value="1"/>
</dbReference>
<dbReference type="SUPFAM" id="SSF51445">
    <property type="entry name" value="(Trans)glycosidases"/>
    <property type="match status" value="1"/>
</dbReference>
<keyword evidence="7 10" id="KW-0119">Carbohydrate metabolism</keyword>
<evidence type="ECO:0000256" key="5">
    <source>
        <dbReference type="ARBA" id="ARBA00022801"/>
    </source>
</evidence>